<feature type="binding site" evidence="8">
    <location>
        <position position="22"/>
    </location>
    <ligand>
        <name>GTP</name>
        <dbReference type="ChEBI" id="CHEBI:37565"/>
    </ligand>
</feature>
<comment type="caution">
    <text evidence="8">Lacks conserved residue(s) required for the propagation of feature annotation.</text>
</comment>
<dbReference type="GO" id="GO:0061603">
    <property type="term" value="F:molybdenum cofactor guanylyltransferase activity"/>
    <property type="evidence" value="ECO:0007669"/>
    <property type="project" value="UniProtKB-EC"/>
</dbReference>
<dbReference type="EC" id="2.7.7.77" evidence="8"/>
<evidence type="ECO:0000256" key="3">
    <source>
        <dbReference type="ARBA" id="ARBA00022723"/>
    </source>
</evidence>
<feature type="binding site" evidence="8">
    <location>
        <position position="96"/>
    </location>
    <ligand>
        <name>Mg(2+)</name>
        <dbReference type="ChEBI" id="CHEBI:18420"/>
    </ligand>
</feature>
<dbReference type="Gene3D" id="3.90.550.10">
    <property type="entry name" value="Spore Coat Polysaccharide Biosynthesis Protein SpsA, Chain A"/>
    <property type="match status" value="1"/>
</dbReference>
<dbReference type="GO" id="GO:0006777">
    <property type="term" value="P:Mo-molybdopterin cofactor biosynthetic process"/>
    <property type="evidence" value="ECO:0007669"/>
    <property type="project" value="UniProtKB-KW"/>
</dbReference>
<keyword evidence="7 8" id="KW-0501">Molybdenum cofactor biosynthesis</keyword>
<feature type="binding site" evidence="8">
    <location>
        <begin position="10"/>
        <end position="12"/>
    </location>
    <ligand>
        <name>GTP</name>
        <dbReference type="ChEBI" id="CHEBI:37565"/>
    </ligand>
</feature>
<keyword evidence="6 8" id="KW-0342">GTP-binding</keyword>
<protein>
    <recommendedName>
        <fullName evidence="8">Probable molybdenum cofactor guanylyltransferase</fullName>
        <shortName evidence="8">MoCo guanylyltransferase</shortName>
        <ecNumber evidence="8">2.7.7.77</ecNumber>
    </recommendedName>
    <alternativeName>
        <fullName evidence="8">GTP:molybdopterin guanylyltransferase</fullName>
    </alternativeName>
    <alternativeName>
        <fullName evidence="8">Mo-MPT guanylyltransferase</fullName>
    </alternativeName>
    <alternativeName>
        <fullName evidence="8">Molybdopterin guanylyltransferase</fullName>
    </alternativeName>
    <alternativeName>
        <fullName evidence="8">Molybdopterin-guanine dinucleotide synthase</fullName>
        <shortName evidence="8">MGD synthase</shortName>
    </alternativeName>
</protein>
<dbReference type="AlphaFoldDB" id="A0A2T2XCJ2"/>
<gene>
    <name evidence="8" type="primary">mobA</name>
    <name evidence="10" type="ORF">C7B46_15140</name>
</gene>
<dbReference type="Pfam" id="PF12804">
    <property type="entry name" value="NTP_transf_3"/>
    <property type="match status" value="1"/>
</dbReference>
<evidence type="ECO:0000256" key="1">
    <source>
        <dbReference type="ARBA" id="ARBA00022490"/>
    </source>
</evidence>
<comment type="similarity">
    <text evidence="8">Belongs to the MobA family.</text>
</comment>
<evidence type="ECO:0000259" key="9">
    <source>
        <dbReference type="Pfam" id="PF12804"/>
    </source>
</evidence>
<feature type="binding site" evidence="8">
    <location>
        <position position="67"/>
    </location>
    <ligand>
        <name>GTP</name>
        <dbReference type="ChEBI" id="CHEBI:37565"/>
    </ligand>
</feature>
<comment type="function">
    <text evidence="8">Transfers a GMP moiety from GTP to Mo-molybdopterin (Mo-MPT) cofactor (Moco or molybdenum cofactor) to form Mo-molybdopterin guanine dinucleotide (Mo-MGD) cofactor.</text>
</comment>
<evidence type="ECO:0000256" key="4">
    <source>
        <dbReference type="ARBA" id="ARBA00022741"/>
    </source>
</evidence>
<evidence type="ECO:0000256" key="7">
    <source>
        <dbReference type="ARBA" id="ARBA00023150"/>
    </source>
</evidence>
<dbReference type="InterPro" id="IPR029044">
    <property type="entry name" value="Nucleotide-diphossugar_trans"/>
</dbReference>
<comment type="caution">
    <text evidence="10">The sequence shown here is derived from an EMBL/GenBank/DDBJ whole genome shotgun (WGS) entry which is preliminary data.</text>
</comment>
<feature type="domain" description="MobA-like NTP transferase" evidence="9">
    <location>
        <begin position="7"/>
        <end position="157"/>
    </location>
</feature>
<evidence type="ECO:0000313" key="11">
    <source>
        <dbReference type="Proteomes" id="UP000242972"/>
    </source>
</evidence>
<comment type="subcellular location">
    <subcellularLocation>
        <location evidence="8">Cytoplasm</location>
    </subcellularLocation>
</comment>
<dbReference type="EMBL" id="PXYW01000047">
    <property type="protein sequence ID" value="PSR32241.1"/>
    <property type="molecule type" value="Genomic_DNA"/>
</dbReference>
<dbReference type="SUPFAM" id="SSF53448">
    <property type="entry name" value="Nucleotide-diphospho-sugar transferases"/>
    <property type="match status" value="1"/>
</dbReference>
<keyword evidence="4 8" id="KW-0547">Nucleotide-binding</keyword>
<sequence>MIRDAEGLVLTGGRSQRMGQDKAALLISPHVTLLDHARDILQRTVSGPVYISRPYHWPNPSSLDLVDADDNQGPLAGILQGLKACSKSWLAVLAVDCPNANPTLYEILYQSRTSRTMAIIPRYGQTWQPLVSLWSPGLIQAIEDQLAQGNHRVGSVLSDLVTRIVDIEDPQWLTNLNTPDDWKQWILASKGTVPL</sequence>
<comment type="cofactor">
    <cofactor evidence="8">
        <name>Mg(2+)</name>
        <dbReference type="ChEBI" id="CHEBI:18420"/>
    </cofactor>
</comment>
<comment type="domain">
    <text evidence="8">The N-terminal domain determines nucleotide recognition and specific binding, while the C-terminal domain determines the specific binding to the target protein.</text>
</comment>
<dbReference type="HAMAP" id="MF_00316">
    <property type="entry name" value="MobA"/>
    <property type="match status" value="1"/>
</dbReference>
<keyword evidence="1 8" id="KW-0963">Cytoplasm</keyword>
<proteinExistence type="inferred from homology"/>
<dbReference type="InterPro" id="IPR013482">
    <property type="entry name" value="Molybde_CF_guanTrfase"/>
</dbReference>
<accession>A0A2T2XCJ2</accession>
<keyword evidence="2 8" id="KW-0808">Transferase</keyword>
<keyword evidence="5 8" id="KW-0460">Magnesium</keyword>
<dbReference type="GO" id="GO:0005525">
    <property type="term" value="F:GTP binding"/>
    <property type="evidence" value="ECO:0007669"/>
    <property type="project" value="UniProtKB-UniRule"/>
</dbReference>
<dbReference type="PANTHER" id="PTHR19136">
    <property type="entry name" value="MOLYBDENUM COFACTOR GUANYLYLTRANSFERASE"/>
    <property type="match status" value="1"/>
</dbReference>
<dbReference type="PANTHER" id="PTHR19136:SF81">
    <property type="entry name" value="MOLYBDENUM COFACTOR GUANYLYLTRANSFERASE"/>
    <property type="match status" value="1"/>
</dbReference>
<evidence type="ECO:0000256" key="8">
    <source>
        <dbReference type="HAMAP-Rule" id="MF_00316"/>
    </source>
</evidence>
<evidence type="ECO:0000256" key="6">
    <source>
        <dbReference type="ARBA" id="ARBA00023134"/>
    </source>
</evidence>
<comment type="catalytic activity">
    <reaction evidence="8">
        <text>Mo-molybdopterin + GTP + H(+) = Mo-molybdopterin guanine dinucleotide + diphosphate</text>
        <dbReference type="Rhea" id="RHEA:34243"/>
        <dbReference type="ChEBI" id="CHEBI:15378"/>
        <dbReference type="ChEBI" id="CHEBI:33019"/>
        <dbReference type="ChEBI" id="CHEBI:37565"/>
        <dbReference type="ChEBI" id="CHEBI:71302"/>
        <dbReference type="ChEBI" id="CHEBI:71310"/>
        <dbReference type="EC" id="2.7.7.77"/>
    </reaction>
</comment>
<dbReference type="CDD" id="cd02503">
    <property type="entry name" value="MobA"/>
    <property type="match status" value="1"/>
</dbReference>
<keyword evidence="3 8" id="KW-0479">Metal-binding</keyword>
<dbReference type="InterPro" id="IPR025877">
    <property type="entry name" value="MobA-like_NTP_Trfase"/>
</dbReference>
<dbReference type="GO" id="GO:0046872">
    <property type="term" value="F:metal ion binding"/>
    <property type="evidence" value="ECO:0007669"/>
    <property type="project" value="UniProtKB-KW"/>
</dbReference>
<evidence type="ECO:0000256" key="5">
    <source>
        <dbReference type="ARBA" id="ARBA00022842"/>
    </source>
</evidence>
<dbReference type="Proteomes" id="UP000242972">
    <property type="component" value="Unassembled WGS sequence"/>
</dbReference>
<dbReference type="GO" id="GO:0005737">
    <property type="term" value="C:cytoplasm"/>
    <property type="evidence" value="ECO:0007669"/>
    <property type="project" value="UniProtKB-SubCell"/>
</dbReference>
<evidence type="ECO:0000313" key="10">
    <source>
        <dbReference type="EMBL" id="PSR32241.1"/>
    </source>
</evidence>
<name>A0A2T2XCJ2_9FIRM</name>
<evidence type="ECO:0000256" key="2">
    <source>
        <dbReference type="ARBA" id="ARBA00022679"/>
    </source>
</evidence>
<organism evidence="10 11">
    <name type="scientific">Sulfobacillus benefaciens</name>
    <dbReference type="NCBI Taxonomy" id="453960"/>
    <lineage>
        <taxon>Bacteria</taxon>
        <taxon>Bacillati</taxon>
        <taxon>Bacillota</taxon>
        <taxon>Clostridia</taxon>
        <taxon>Eubacteriales</taxon>
        <taxon>Clostridiales Family XVII. Incertae Sedis</taxon>
        <taxon>Sulfobacillus</taxon>
    </lineage>
</organism>
<reference evidence="10 11" key="1">
    <citation type="journal article" date="2014" name="BMC Genomics">
        <title>Comparison of environmental and isolate Sulfobacillus genomes reveals diverse carbon, sulfur, nitrogen, and hydrogen metabolisms.</title>
        <authorList>
            <person name="Justice N.B."/>
            <person name="Norman A."/>
            <person name="Brown C.T."/>
            <person name="Singh A."/>
            <person name="Thomas B.C."/>
            <person name="Banfield J.F."/>
        </authorList>
    </citation>
    <scope>NUCLEOTIDE SEQUENCE [LARGE SCALE GENOMIC DNA]</scope>
    <source>
        <strain evidence="10">AMDSBA4</strain>
    </source>
</reference>
<feature type="binding site" evidence="8">
    <location>
        <position position="96"/>
    </location>
    <ligand>
        <name>GTP</name>
        <dbReference type="ChEBI" id="CHEBI:37565"/>
    </ligand>
</feature>